<evidence type="ECO:0000313" key="12">
    <source>
        <dbReference type="Proteomes" id="UP000289821"/>
    </source>
</evidence>
<evidence type="ECO:0000256" key="7">
    <source>
        <dbReference type="ARBA" id="ARBA00023118"/>
    </source>
</evidence>
<dbReference type="GO" id="GO:0003964">
    <property type="term" value="F:RNA-directed DNA polymerase activity"/>
    <property type="evidence" value="ECO:0007669"/>
    <property type="project" value="UniProtKB-KW"/>
</dbReference>
<organism evidence="11 12">
    <name type="scientific">Leeuwenhoekiella aestuarii</name>
    <dbReference type="NCBI Taxonomy" id="2249426"/>
    <lineage>
        <taxon>Bacteria</taxon>
        <taxon>Pseudomonadati</taxon>
        <taxon>Bacteroidota</taxon>
        <taxon>Flavobacteriia</taxon>
        <taxon>Flavobacteriales</taxon>
        <taxon>Flavobacteriaceae</taxon>
        <taxon>Leeuwenhoekiella</taxon>
    </lineage>
</organism>
<dbReference type="NCBIfam" id="TIGR04416">
    <property type="entry name" value="group_II_RT_mat"/>
    <property type="match status" value="1"/>
</dbReference>
<keyword evidence="5" id="KW-0460">Magnesium</keyword>
<dbReference type="InterPro" id="IPR000477">
    <property type="entry name" value="RT_dom"/>
</dbReference>
<keyword evidence="7" id="KW-0051">Antiviral defense</keyword>
<dbReference type="AlphaFoldDB" id="A0A4Q0NPR2"/>
<protein>
    <recommendedName>
        <fullName evidence="1">RNA-directed DNA polymerase</fullName>
        <ecNumber evidence="1">2.7.7.49</ecNumber>
    </recommendedName>
</protein>
<dbReference type="Pfam" id="PF00078">
    <property type="entry name" value="RVT_1"/>
    <property type="match status" value="1"/>
</dbReference>
<evidence type="ECO:0000259" key="10">
    <source>
        <dbReference type="PROSITE" id="PS50878"/>
    </source>
</evidence>
<dbReference type="InterPro" id="IPR000123">
    <property type="entry name" value="Reverse_transcriptase_msDNA"/>
</dbReference>
<evidence type="ECO:0000256" key="2">
    <source>
        <dbReference type="ARBA" id="ARBA00022679"/>
    </source>
</evidence>
<gene>
    <name evidence="11" type="ORF">DSM04_1172</name>
</gene>
<accession>A0A4Q0NPR2</accession>
<evidence type="ECO:0000256" key="9">
    <source>
        <dbReference type="ARBA" id="ARBA00048173"/>
    </source>
</evidence>
<evidence type="ECO:0000256" key="1">
    <source>
        <dbReference type="ARBA" id="ARBA00012493"/>
    </source>
</evidence>
<feature type="domain" description="Reverse transcriptase" evidence="10">
    <location>
        <begin position="46"/>
        <end position="272"/>
    </location>
</feature>
<evidence type="ECO:0000256" key="8">
    <source>
        <dbReference type="ARBA" id="ARBA00034120"/>
    </source>
</evidence>
<comment type="similarity">
    <text evidence="8">Belongs to the bacterial reverse transcriptase family.</text>
</comment>
<dbReference type="EMBL" id="QOVI01000017">
    <property type="protein sequence ID" value="RXG11190.1"/>
    <property type="molecule type" value="Genomic_DNA"/>
</dbReference>
<dbReference type="GO" id="GO:0051607">
    <property type="term" value="P:defense response to virus"/>
    <property type="evidence" value="ECO:0007669"/>
    <property type="project" value="UniProtKB-KW"/>
</dbReference>
<dbReference type="PANTHER" id="PTHR34047:SF8">
    <property type="entry name" value="PROTEIN YKFC"/>
    <property type="match status" value="1"/>
</dbReference>
<dbReference type="InterPro" id="IPR013597">
    <property type="entry name" value="Mat_intron_G2"/>
</dbReference>
<dbReference type="InterPro" id="IPR043502">
    <property type="entry name" value="DNA/RNA_pol_sf"/>
</dbReference>
<dbReference type="Proteomes" id="UP000289821">
    <property type="component" value="Unassembled WGS sequence"/>
</dbReference>
<comment type="caution">
    <text evidence="11">The sequence shown here is derived from an EMBL/GenBank/DDBJ whole genome shotgun (WGS) entry which is preliminary data.</text>
</comment>
<keyword evidence="4" id="KW-0479">Metal-binding</keyword>
<evidence type="ECO:0000313" key="11">
    <source>
        <dbReference type="EMBL" id="RXG11190.1"/>
    </source>
</evidence>
<dbReference type="PANTHER" id="PTHR34047">
    <property type="entry name" value="NUCLEAR INTRON MATURASE 1, MITOCHONDRIAL-RELATED"/>
    <property type="match status" value="1"/>
</dbReference>
<name>A0A4Q0NPR2_9FLAO</name>
<reference evidence="11 12" key="1">
    <citation type="submission" date="2018-07" db="EMBL/GenBank/DDBJ databases">
        <title>Leeuwenhoekiella genomics.</title>
        <authorList>
            <person name="Tahon G."/>
            <person name="Willems A."/>
        </authorList>
    </citation>
    <scope>NUCLEOTIDE SEQUENCE [LARGE SCALE GENOMIC DNA]</scope>
    <source>
        <strain evidence="11 12">R-50232</strain>
    </source>
</reference>
<dbReference type="GO" id="GO:0003723">
    <property type="term" value="F:RNA binding"/>
    <property type="evidence" value="ECO:0007669"/>
    <property type="project" value="InterPro"/>
</dbReference>
<evidence type="ECO:0000256" key="5">
    <source>
        <dbReference type="ARBA" id="ARBA00022842"/>
    </source>
</evidence>
<dbReference type="EC" id="2.7.7.49" evidence="1"/>
<dbReference type="PRINTS" id="PR00866">
    <property type="entry name" value="RNADNAPOLMS"/>
</dbReference>
<dbReference type="GO" id="GO:0046872">
    <property type="term" value="F:metal ion binding"/>
    <property type="evidence" value="ECO:0007669"/>
    <property type="project" value="UniProtKB-KW"/>
</dbReference>
<keyword evidence="3" id="KW-0548">Nucleotidyltransferase</keyword>
<keyword evidence="6 11" id="KW-0695">RNA-directed DNA polymerase</keyword>
<dbReference type="SUPFAM" id="SSF56672">
    <property type="entry name" value="DNA/RNA polymerases"/>
    <property type="match status" value="1"/>
</dbReference>
<comment type="catalytic activity">
    <reaction evidence="9">
        <text>DNA(n) + a 2'-deoxyribonucleoside 5'-triphosphate = DNA(n+1) + diphosphate</text>
        <dbReference type="Rhea" id="RHEA:22508"/>
        <dbReference type="Rhea" id="RHEA-COMP:17339"/>
        <dbReference type="Rhea" id="RHEA-COMP:17340"/>
        <dbReference type="ChEBI" id="CHEBI:33019"/>
        <dbReference type="ChEBI" id="CHEBI:61560"/>
        <dbReference type="ChEBI" id="CHEBI:173112"/>
        <dbReference type="EC" id="2.7.7.49"/>
    </reaction>
</comment>
<keyword evidence="12" id="KW-1185">Reference proteome</keyword>
<dbReference type="CDD" id="cd01651">
    <property type="entry name" value="RT_G2_intron"/>
    <property type="match status" value="1"/>
</dbReference>
<dbReference type="InterPro" id="IPR051083">
    <property type="entry name" value="GrpII_Intron_Splice-Mob/Def"/>
</dbReference>
<dbReference type="InterPro" id="IPR030931">
    <property type="entry name" value="Group_II_RT_mat"/>
</dbReference>
<dbReference type="PROSITE" id="PS50878">
    <property type="entry name" value="RT_POL"/>
    <property type="match status" value="1"/>
</dbReference>
<dbReference type="RefSeq" id="WP_128762979.1">
    <property type="nucleotide sequence ID" value="NZ_QOVI01000017.1"/>
</dbReference>
<evidence type="ECO:0000256" key="4">
    <source>
        <dbReference type="ARBA" id="ARBA00022723"/>
    </source>
</evidence>
<evidence type="ECO:0000256" key="6">
    <source>
        <dbReference type="ARBA" id="ARBA00022918"/>
    </source>
</evidence>
<sequence length="423" mass="49190">MIAKVVAARNLSDACKRVVRNKGSAGIDGMPTTALKAFIEAHRSEVVHQLISKSYRPQAIKGVAIPKPNGKTRLLGVPTVVDRWLQQAVSQQLAIHFELNFEAESYGFRPRKNLQQAVLKSQEFINDGYQDVVDIDLKSFFDEVQHYKLLQLIHHKVKCQTTLWLIRKWLRAPILKNGRLHKRRKGLPQGSPLSPLLSNILLDQLDKHLKAMGLRFIRYADDFSIYTKSKAAARSIGNAVYLFLKDKLDLPVNRSKSGIRRPSSFKVLGYRFTPIYKKGVKGTYQLVVGKSAWQTLKRKLRYLTRKTLPLSLAERLQRLKLIYKGWLNNFRLGAIQTKLKKVDEWLRNRLRYCIWHDWKKPERKRKNLIRLGVKQDQAYAWSRTRMGGWAVAQSPILRTTITQKRLRKRGFESMLEYYLKVKF</sequence>
<evidence type="ECO:0000256" key="3">
    <source>
        <dbReference type="ARBA" id="ARBA00022695"/>
    </source>
</evidence>
<proteinExistence type="inferred from homology"/>
<keyword evidence="2" id="KW-0808">Transferase</keyword>
<dbReference type="Pfam" id="PF08388">
    <property type="entry name" value="GIIM"/>
    <property type="match status" value="1"/>
</dbReference>